<dbReference type="GO" id="GO:0007030">
    <property type="term" value="P:Golgi organization"/>
    <property type="evidence" value="ECO:0007669"/>
    <property type="project" value="TreeGrafter"/>
</dbReference>
<feature type="compositionally biased region" description="Low complexity" evidence="6">
    <location>
        <begin position="739"/>
        <end position="752"/>
    </location>
</feature>
<keyword evidence="9" id="KW-1185">Reference proteome</keyword>
<feature type="compositionally biased region" description="Basic and acidic residues" evidence="6">
    <location>
        <begin position="610"/>
        <end position="624"/>
    </location>
</feature>
<evidence type="ECO:0000256" key="6">
    <source>
        <dbReference type="SAM" id="MobiDB-lite"/>
    </source>
</evidence>
<gene>
    <name evidence="8" type="primary">SEC16A</name>
    <name evidence="8" type="ORF">Anas_01894</name>
</gene>
<dbReference type="GO" id="GO:0070973">
    <property type="term" value="P:protein localization to endoplasmic reticulum exit site"/>
    <property type="evidence" value="ECO:0007669"/>
    <property type="project" value="TreeGrafter"/>
</dbReference>
<feature type="compositionally biased region" description="Basic and acidic residues" evidence="6">
    <location>
        <begin position="897"/>
        <end position="920"/>
    </location>
</feature>
<dbReference type="GO" id="GO:0016192">
    <property type="term" value="P:vesicle-mediated transport"/>
    <property type="evidence" value="ECO:0007669"/>
    <property type="project" value="UniProtKB-KW"/>
</dbReference>
<evidence type="ECO:0000256" key="1">
    <source>
        <dbReference type="ARBA" id="ARBA00004240"/>
    </source>
</evidence>
<sequence length="1098" mass="123813">MVEIQVFTLMQTGMDNEKYMIPIPTIFIINRVIRNIWNNIPTIASIIVNIMEDMVTLEEIHLWMIKRVHGLDVPPLMTKLKRHLLAVNFIKILSTNLQLVLTSHPYTQIIIPSLANHILAEMVAEYLQLLMKLQLNLNSERVPQLYTGPHLKASFTSGGKLLLVLPNDPKEGEKATVQLRNVQKMLAVDNEYGARIKKLASYPGPLTINDTHKDVVLRFCEEKSSQALNNETLFDRESVVLMWDYLSLLVKQNGKVSGADIASLLIRGRGRLTDLSAMGSLNEKRTNVVEGVGSDNSDANNQIRSDHSELLKNFSELLCLGRKKEAVEYAIKEELWGYAMVLAAKMDSMTHARVIAAFMQSIPSNDVLHTLIQHLSGKKPEVTRNYCSEKWGDWRLHLAMMVSNPTGNLQKDMSSIIALGDSLVAKQRYHAAHICYLAADAEWGCYSNKHSKLVLIGSSPHQPFQLFASDDAIQCTEIFEFAKCLDSNSPILLAFQSYKLIYGYRLAEFGYPNEALKYCQVITEAVIKQPTAFHLDFVAKVFELASQLKYHDVYYQMGEGELSEMEDPDWLQNLNHIFQTLQYQANEKYLKSLESDPGVVKSDVNMDPEGENRFSTRRNSEVNRVHSQASNYSNHLPSDPTEQEPYIENTQTPDIQEIETPRSSVGTIQKGKTFSNEEYSYQRKHSSTSVGSTPLNSLSYGETAASSTQNDYYQQQQQYLQFQQKTQETPSIPLQHHQMTFQQNQQPIPQQQESVDHSGHVSVLQYPVSQSEQTFSHENPPTVPEENGSESSLQHVPLENTVTSSEMSAEELQYWKLMTGKGDESSKKTEDLVDSTLKQEDKNQHEEAQEQQQQQQHHHQLQKQLAEGYDEKDDDKKSSFLGSLFGGWRKNTNQAKLPDDKNPSIVWDEDKKKWVNKDGDTTDEAAPPPPPSTIMNQPPPILRGGPKKSRYVDPVGERGRTKITSTALPAPIPSMGAIPPPKSIIRSNEQPIPTSWEPQQYPDTPDVPNASPSIQTPGSPDTIQRQRYASSSSSVDLYDDSDLNQGAEQGNSIPMMNPVESQPQPLFFNPAQFQAQQPAQPNPPRRAGPAKRSYNPQR</sequence>
<dbReference type="AlphaFoldDB" id="A0A5N5SPC3"/>
<dbReference type="EMBL" id="SEYY01021946">
    <property type="protein sequence ID" value="KAB7495935.1"/>
    <property type="molecule type" value="Genomic_DNA"/>
</dbReference>
<keyword evidence="5" id="KW-0931">ER-Golgi transport</keyword>
<feature type="compositionally biased region" description="Pro residues" evidence="6">
    <location>
        <begin position="926"/>
        <end position="941"/>
    </location>
</feature>
<comment type="subcellular location">
    <subcellularLocation>
        <location evidence="1">Endoplasmic reticulum</location>
    </subcellularLocation>
</comment>
<feature type="compositionally biased region" description="Polar residues" evidence="6">
    <location>
        <begin position="1010"/>
        <end position="1029"/>
    </location>
</feature>
<evidence type="ECO:0000256" key="2">
    <source>
        <dbReference type="ARBA" id="ARBA00005927"/>
    </source>
</evidence>
<proteinExistence type="inferred from homology"/>
<dbReference type="OrthoDB" id="8918678at2759"/>
<feature type="compositionally biased region" description="Polar residues" evidence="6">
    <location>
        <begin position="985"/>
        <end position="1002"/>
    </location>
</feature>
<feature type="compositionally biased region" description="Low complexity" evidence="6">
    <location>
        <begin position="1062"/>
        <end position="1079"/>
    </location>
</feature>
<evidence type="ECO:0000256" key="4">
    <source>
        <dbReference type="ARBA" id="ARBA00022824"/>
    </source>
</evidence>
<keyword evidence="4" id="KW-0256">Endoplasmic reticulum</keyword>
<organism evidence="8 9">
    <name type="scientific">Armadillidium nasatum</name>
    <dbReference type="NCBI Taxonomy" id="96803"/>
    <lineage>
        <taxon>Eukaryota</taxon>
        <taxon>Metazoa</taxon>
        <taxon>Ecdysozoa</taxon>
        <taxon>Arthropoda</taxon>
        <taxon>Crustacea</taxon>
        <taxon>Multicrustacea</taxon>
        <taxon>Malacostraca</taxon>
        <taxon>Eumalacostraca</taxon>
        <taxon>Peracarida</taxon>
        <taxon>Isopoda</taxon>
        <taxon>Oniscidea</taxon>
        <taxon>Crinocheta</taxon>
        <taxon>Armadillidiidae</taxon>
        <taxon>Armadillidium</taxon>
    </lineage>
</organism>
<dbReference type="Pfam" id="PF12931">
    <property type="entry name" value="TPR_Sec16"/>
    <property type="match status" value="1"/>
</dbReference>
<feature type="domain" description="Sec16 Sec23-binding" evidence="7">
    <location>
        <begin position="316"/>
        <end position="551"/>
    </location>
</feature>
<dbReference type="Gene3D" id="1.25.40.1030">
    <property type="match status" value="1"/>
</dbReference>
<evidence type="ECO:0000313" key="8">
    <source>
        <dbReference type="EMBL" id="KAB7495935.1"/>
    </source>
</evidence>
<feature type="compositionally biased region" description="Polar residues" evidence="6">
    <location>
        <begin position="661"/>
        <end position="671"/>
    </location>
</feature>
<dbReference type="InterPro" id="IPR024298">
    <property type="entry name" value="Sec16_Sec23-bd"/>
</dbReference>
<feature type="compositionally biased region" description="Polar residues" evidence="6">
    <location>
        <begin position="1043"/>
        <end position="1054"/>
    </location>
</feature>
<feature type="region of interest" description="Disordered" evidence="6">
    <location>
        <begin position="600"/>
        <end position="671"/>
    </location>
</feature>
<dbReference type="CDD" id="cd09233">
    <property type="entry name" value="ACE1-Sec16-like"/>
    <property type="match status" value="1"/>
</dbReference>
<dbReference type="PANTHER" id="PTHR13402:SF6">
    <property type="entry name" value="SECRETORY 16, ISOFORM I"/>
    <property type="match status" value="1"/>
</dbReference>
<comment type="similarity">
    <text evidence="2">Belongs to the SEC16 family.</text>
</comment>
<feature type="compositionally biased region" description="Basic and acidic residues" evidence="6">
    <location>
        <begin position="821"/>
        <end position="848"/>
    </location>
</feature>
<protein>
    <submittedName>
        <fullName evidence="8">Protein transport protein Sec16A</fullName>
    </submittedName>
</protein>
<dbReference type="PANTHER" id="PTHR13402">
    <property type="entry name" value="RGPR-RELATED"/>
    <property type="match status" value="1"/>
</dbReference>
<dbReference type="Proteomes" id="UP000326759">
    <property type="component" value="Unassembled WGS sequence"/>
</dbReference>
<keyword evidence="3" id="KW-0813">Transport</keyword>
<comment type="caution">
    <text evidence="8">The sequence shown here is derived from an EMBL/GenBank/DDBJ whole genome shotgun (WGS) entry which is preliminary data.</text>
</comment>
<feature type="compositionally biased region" description="Polar residues" evidence="6">
    <location>
        <begin position="770"/>
        <end position="779"/>
    </location>
</feature>
<reference evidence="8 9" key="1">
    <citation type="journal article" date="2019" name="PLoS Biol.">
        <title>Sex chromosomes control vertical transmission of feminizing Wolbachia symbionts in an isopod.</title>
        <authorList>
            <person name="Becking T."/>
            <person name="Chebbi M.A."/>
            <person name="Giraud I."/>
            <person name="Moumen B."/>
            <person name="Laverre T."/>
            <person name="Caubet Y."/>
            <person name="Peccoud J."/>
            <person name="Gilbert C."/>
            <person name="Cordaux R."/>
        </authorList>
    </citation>
    <scope>NUCLEOTIDE SEQUENCE [LARGE SCALE GENOMIC DNA]</scope>
    <source>
        <strain evidence="8">ANa2</strain>
        <tissue evidence="8">Whole body excluding digestive tract and cuticle</tissue>
    </source>
</reference>
<feature type="compositionally biased region" description="Polar residues" evidence="6">
    <location>
        <begin position="625"/>
        <end position="636"/>
    </location>
</feature>
<evidence type="ECO:0000313" key="9">
    <source>
        <dbReference type="Proteomes" id="UP000326759"/>
    </source>
</evidence>
<accession>A0A5N5SPC3</accession>
<dbReference type="GO" id="GO:0012507">
    <property type="term" value="C:ER to Golgi transport vesicle membrane"/>
    <property type="evidence" value="ECO:0007669"/>
    <property type="project" value="TreeGrafter"/>
</dbReference>
<feature type="region of interest" description="Disordered" evidence="6">
    <location>
        <begin position="770"/>
        <end position="793"/>
    </location>
</feature>
<evidence type="ECO:0000259" key="7">
    <source>
        <dbReference type="Pfam" id="PF12931"/>
    </source>
</evidence>
<feature type="region of interest" description="Disordered" evidence="6">
    <location>
        <begin position="739"/>
        <end position="758"/>
    </location>
</feature>
<dbReference type="GO" id="GO:0070971">
    <property type="term" value="C:endoplasmic reticulum exit site"/>
    <property type="evidence" value="ECO:0007669"/>
    <property type="project" value="TreeGrafter"/>
</dbReference>
<evidence type="ECO:0000256" key="5">
    <source>
        <dbReference type="ARBA" id="ARBA00022892"/>
    </source>
</evidence>
<feature type="region of interest" description="Disordered" evidence="6">
    <location>
        <begin position="821"/>
        <end position="1098"/>
    </location>
</feature>
<name>A0A5N5SPC3_9CRUS</name>
<evidence type="ECO:0000256" key="3">
    <source>
        <dbReference type="ARBA" id="ARBA00022448"/>
    </source>
</evidence>